<dbReference type="EMBL" id="JBHTGL010000008">
    <property type="protein sequence ID" value="MFD0622584.1"/>
    <property type="molecule type" value="Genomic_DNA"/>
</dbReference>
<name>A0ABW2WMI4_9ACTN</name>
<organism evidence="2 3">
    <name type="scientific">Streptomyces sanglieri</name>
    <dbReference type="NCBI Taxonomy" id="193460"/>
    <lineage>
        <taxon>Bacteria</taxon>
        <taxon>Bacillati</taxon>
        <taxon>Actinomycetota</taxon>
        <taxon>Actinomycetes</taxon>
        <taxon>Kitasatosporales</taxon>
        <taxon>Streptomycetaceae</taxon>
        <taxon>Streptomyces</taxon>
    </lineage>
</organism>
<gene>
    <name evidence="2" type="ORF">ACFQ2K_06850</name>
</gene>
<keyword evidence="3" id="KW-1185">Reference proteome</keyword>
<evidence type="ECO:0000259" key="1">
    <source>
        <dbReference type="Pfam" id="PF13546"/>
    </source>
</evidence>
<dbReference type="Proteomes" id="UP001596915">
    <property type="component" value="Unassembled WGS sequence"/>
</dbReference>
<proteinExistence type="predicted"/>
<comment type="caution">
    <text evidence="2">The sequence shown here is derived from an EMBL/GenBank/DDBJ whole genome shotgun (WGS) entry which is preliminary data.</text>
</comment>
<dbReference type="InterPro" id="IPR038721">
    <property type="entry name" value="IS701-like_DDE_dom"/>
</dbReference>
<protein>
    <submittedName>
        <fullName evidence="2">Transposase</fullName>
    </submittedName>
</protein>
<evidence type="ECO:0000313" key="3">
    <source>
        <dbReference type="Proteomes" id="UP001596915"/>
    </source>
</evidence>
<dbReference type="Pfam" id="PF13546">
    <property type="entry name" value="DDE_5"/>
    <property type="match status" value="1"/>
</dbReference>
<feature type="domain" description="Transposase IS701-like DDE" evidence="1">
    <location>
        <begin position="16"/>
        <end position="50"/>
    </location>
</feature>
<sequence length="111" mass="11826">MTSSTWPMDTLQGAATGVARQYSGTLGKVGNCQVGVSVHAAPDTHRACCPGGCLSATTGTVSPSRSRFWLGRKHRCHPASQRYVLRDADLAPTSYEAEIERFARAGEWSAG</sequence>
<evidence type="ECO:0000313" key="2">
    <source>
        <dbReference type="EMBL" id="MFD0622584.1"/>
    </source>
</evidence>
<reference evidence="3" key="1">
    <citation type="journal article" date="2019" name="Int. J. Syst. Evol. Microbiol.">
        <title>The Global Catalogue of Microorganisms (GCM) 10K type strain sequencing project: providing services to taxonomists for standard genome sequencing and annotation.</title>
        <authorList>
            <consortium name="The Broad Institute Genomics Platform"/>
            <consortium name="The Broad Institute Genome Sequencing Center for Infectious Disease"/>
            <person name="Wu L."/>
            <person name="Ma J."/>
        </authorList>
    </citation>
    <scope>NUCLEOTIDE SEQUENCE [LARGE SCALE GENOMIC DNA]</scope>
    <source>
        <strain evidence="3">JCM 12607</strain>
    </source>
</reference>
<accession>A0ABW2WMI4</accession>